<organism evidence="2 3">
    <name type="scientific">Collybiopsis confluens</name>
    <dbReference type="NCBI Taxonomy" id="2823264"/>
    <lineage>
        <taxon>Eukaryota</taxon>
        <taxon>Fungi</taxon>
        <taxon>Dikarya</taxon>
        <taxon>Basidiomycota</taxon>
        <taxon>Agaricomycotina</taxon>
        <taxon>Agaricomycetes</taxon>
        <taxon>Agaricomycetidae</taxon>
        <taxon>Agaricales</taxon>
        <taxon>Marasmiineae</taxon>
        <taxon>Omphalotaceae</taxon>
        <taxon>Collybiopsis</taxon>
    </lineage>
</organism>
<dbReference type="Proteomes" id="UP000518752">
    <property type="component" value="Unassembled WGS sequence"/>
</dbReference>
<evidence type="ECO:0000256" key="1">
    <source>
        <dbReference type="SAM" id="SignalP"/>
    </source>
</evidence>
<dbReference type="AlphaFoldDB" id="A0A8H5GWC8"/>
<proteinExistence type="predicted"/>
<reference evidence="2 3" key="1">
    <citation type="journal article" date="2020" name="ISME J.">
        <title>Uncovering the hidden diversity of litter-decomposition mechanisms in mushroom-forming fungi.</title>
        <authorList>
            <person name="Floudas D."/>
            <person name="Bentzer J."/>
            <person name="Ahren D."/>
            <person name="Johansson T."/>
            <person name="Persson P."/>
            <person name="Tunlid A."/>
        </authorList>
    </citation>
    <scope>NUCLEOTIDE SEQUENCE [LARGE SCALE GENOMIC DNA]</scope>
    <source>
        <strain evidence="2 3">CBS 406.79</strain>
    </source>
</reference>
<feature type="chain" id="PRO_5034739440" evidence="1">
    <location>
        <begin position="22"/>
        <end position="187"/>
    </location>
</feature>
<name>A0A8H5GWC8_9AGAR</name>
<keyword evidence="3" id="KW-1185">Reference proteome</keyword>
<gene>
    <name evidence="2" type="ORF">D9757_009646</name>
</gene>
<protein>
    <submittedName>
        <fullName evidence="2">Uncharacterized protein</fullName>
    </submittedName>
</protein>
<keyword evidence="1" id="KW-0732">Signal</keyword>
<sequence>MRSVLFLSFLASIWLPPSAQGMELISAQIATPANETNVFPNETFSFDYVSMADQNSGVSSYTCTCWYFTGPVQGFEASDVFSTGALIGTFSLGNYSGAILSESFAGDKAYFVLMFDAGLDPSYRPLPGNLTMPDFSVLPGSGAGERVSNLSIYLGCIEEYGYSEKPSVGSTMSFTFVTIKYNGTEMS</sequence>
<dbReference type="EMBL" id="JAACJN010000112">
    <property type="protein sequence ID" value="KAF5372268.1"/>
    <property type="molecule type" value="Genomic_DNA"/>
</dbReference>
<evidence type="ECO:0000313" key="2">
    <source>
        <dbReference type="EMBL" id="KAF5372268.1"/>
    </source>
</evidence>
<evidence type="ECO:0000313" key="3">
    <source>
        <dbReference type="Proteomes" id="UP000518752"/>
    </source>
</evidence>
<dbReference type="OrthoDB" id="3944184at2759"/>
<feature type="signal peptide" evidence="1">
    <location>
        <begin position="1"/>
        <end position="21"/>
    </location>
</feature>
<comment type="caution">
    <text evidence="2">The sequence shown here is derived from an EMBL/GenBank/DDBJ whole genome shotgun (WGS) entry which is preliminary data.</text>
</comment>
<accession>A0A8H5GWC8</accession>